<keyword evidence="4" id="KW-0175">Coiled coil</keyword>
<dbReference type="Gene3D" id="1.10.287.950">
    <property type="entry name" value="Methyl-accepting chemotaxis protein"/>
    <property type="match status" value="1"/>
</dbReference>
<dbReference type="STRING" id="1123062.SAMN02745775_10153"/>
<keyword evidence="1 3" id="KW-0807">Transducer</keyword>
<dbReference type="GO" id="GO:0016020">
    <property type="term" value="C:membrane"/>
    <property type="evidence" value="ECO:0007669"/>
    <property type="project" value="InterPro"/>
</dbReference>
<organism evidence="8 9">
    <name type="scientific">Falsiroseomonas stagni DSM 19981</name>
    <dbReference type="NCBI Taxonomy" id="1123062"/>
    <lineage>
        <taxon>Bacteria</taxon>
        <taxon>Pseudomonadati</taxon>
        <taxon>Pseudomonadota</taxon>
        <taxon>Alphaproteobacteria</taxon>
        <taxon>Acetobacterales</taxon>
        <taxon>Roseomonadaceae</taxon>
        <taxon>Falsiroseomonas</taxon>
    </lineage>
</organism>
<evidence type="ECO:0000313" key="9">
    <source>
        <dbReference type="Proteomes" id="UP000199473"/>
    </source>
</evidence>
<dbReference type="InterPro" id="IPR004089">
    <property type="entry name" value="MCPsignal_dom"/>
</dbReference>
<dbReference type="PANTHER" id="PTHR32089">
    <property type="entry name" value="METHYL-ACCEPTING CHEMOTAXIS PROTEIN MCPB"/>
    <property type="match status" value="1"/>
</dbReference>
<evidence type="ECO:0000313" key="8">
    <source>
        <dbReference type="EMBL" id="SFK15623.1"/>
    </source>
</evidence>
<sequence>MRVRQLLLLCFTLVALPGLVALAWQANEAWREVRQTERVVISTRLISDVLRGQTAFALQSARISTAMVVAQPDLADLRAGQEEMQRLLSAAEANARAVGLDPAPARDALRAMTALTERTLAAASQPPAARDAGVVRDLAQVRNDHGNRLSGMARQGARELSRLAPALAPLLETAMQGGQLRDIAGRRGLLLNGWVGGGTITPEALATAQQLTGRVEEILATLERLVEASGSATLARAHESSIRQGYLVTGEPGFRNLVRIGGLRQAGGTEAWPNDPTAHRRFSTGALTQLVGVRDAALEEAIAQGEAMVAQGWQDLAIIGAMALATLLVMGAALVLLLRRLVSPLGDLARVVRRIGGGELTLVVPGSARADELGEVALAVDQLRAASAERNALEAAQAAEREAQAARAKRVDALLAEFGEETAGVLRAVASAATELDATATGMAATAKDGSARAAAVADSTAMASANVGSVAAATEELSASIAEVVRQIEQSAGAAREATAAAERTDATVRGLSEAASRIGDVVRLIGDIAGQTNLLALNATIEAARAGEAGKGFAVVASEVKTLAAQTAKATEEIGAQIAAMQTETGRTVEVVQAIARTIETLNAATAQVAETAAQQAQATQEIGVAVAQAASGTRQASDHAAGVSADAQRTGSAAADVRSASAELAQQAEGLRGKVDGFLVAIRAA</sequence>
<evidence type="ECO:0000256" key="5">
    <source>
        <dbReference type="SAM" id="Phobius"/>
    </source>
</evidence>
<feature type="coiled-coil region" evidence="4">
    <location>
        <begin position="376"/>
        <end position="416"/>
    </location>
</feature>
<evidence type="ECO:0000256" key="4">
    <source>
        <dbReference type="SAM" id="Coils"/>
    </source>
</evidence>
<feature type="domain" description="HAMP" evidence="7">
    <location>
        <begin position="339"/>
        <end position="392"/>
    </location>
</feature>
<dbReference type="Pfam" id="PF00015">
    <property type="entry name" value="MCPsignal"/>
    <property type="match status" value="1"/>
</dbReference>
<keyword evidence="5" id="KW-1133">Transmembrane helix</keyword>
<keyword evidence="5" id="KW-0472">Membrane</keyword>
<feature type="domain" description="Methyl-accepting transducer" evidence="6">
    <location>
        <begin position="432"/>
        <end position="668"/>
    </location>
</feature>
<comment type="similarity">
    <text evidence="2">Belongs to the methyl-accepting chemotaxis (MCP) protein family.</text>
</comment>
<gene>
    <name evidence="8" type="ORF">SAMN02745775_10153</name>
</gene>
<dbReference type="Gene3D" id="6.10.340.10">
    <property type="match status" value="1"/>
</dbReference>
<name>A0A1I3X7I6_9PROT</name>
<dbReference type="RefSeq" id="WP_092953771.1">
    <property type="nucleotide sequence ID" value="NZ_FOSQ01000001.1"/>
</dbReference>
<dbReference type="EMBL" id="FOSQ01000001">
    <property type="protein sequence ID" value="SFK15623.1"/>
    <property type="molecule type" value="Genomic_DNA"/>
</dbReference>
<dbReference type="Proteomes" id="UP000199473">
    <property type="component" value="Unassembled WGS sequence"/>
</dbReference>
<dbReference type="GO" id="GO:0007165">
    <property type="term" value="P:signal transduction"/>
    <property type="evidence" value="ECO:0007669"/>
    <property type="project" value="UniProtKB-KW"/>
</dbReference>
<evidence type="ECO:0000259" key="7">
    <source>
        <dbReference type="PROSITE" id="PS50885"/>
    </source>
</evidence>
<dbReference type="Pfam" id="PF00672">
    <property type="entry name" value="HAMP"/>
    <property type="match status" value="1"/>
</dbReference>
<evidence type="ECO:0000256" key="3">
    <source>
        <dbReference type="PROSITE-ProRule" id="PRU00284"/>
    </source>
</evidence>
<dbReference type="SUPFAM" id="SSF58104">
    <property type="entry name" value="Methyl-accepting chemotaxis protein (MCP) signaling domain"/>
    <property type="match status" value="1"/>
</dbReference>
<dbReference type="AlphaFoldDB" id="A0A1I3X7I6"/>
<accession>A0A1I3X7I6</accession>
<dbReference type="SUPFAM" id="SSF158472">
    <property type="entry name" value="HAMP domain-like"/>
    <property type="match status" value="1"/>
</dbReference>
<proteinExistence type="inferred from homology"/>
<dbReference type="SMART" id="SM00283">
    <property type="entry name" value="MA"/>
    <property type="match status" value="1"/>
</dbReference>
<keyword evidence="5" id="KW-0812">Transmembrane</keyword>
<dbReference type="SMART" id="SM00304">
    <property type="entry name" value="HAMP"/>
    <property type="match status" value="1"/>
</dbReference>
<dbReference type="PROSITE" id="PS50885">
    <property type="entry name" value="HAMP"/>
    <property type="match status" value="1"/>
</dbReference>
<evidence type="ECO:0000256" key="2">
    <source>
        <dbReference type="ARBA" id="ARBA00029447"/>
    </source>
</evidence>
<protein>
    <submittedName>
        <fullName evidence="8">Methyl-accepting chemotaxis protein</fullName>
    </submittedName>
</protein>
<dbReference type="PROSITE" id="PS50111">
    <property type="entry name" value="CHEMOTAXIS_TRANSDUC_2"/>
    <property type="match status" value="1"/>
</dbReference>
<feature type="transmembrane region" description="Helical" evidence="5">
    <location>
        <begin position="316"/>
        <end position="338"/>
    </location>
</feature>
<dbReference type="InterPro" id="IPR003660">
    <property type="entry name" value="HAMP_dom"/>
</dbReference>
<dbReference type="PANTHER" id="PTHR32089:SF112">
    <property type="entry name" value="LYSOZYME-LIKE PROTEIN-RELATED"/>
    <property type="match status" value="1"/>
</dbReference>
<dbReference type="OrthoDB" id="7295762at2"/>
<evidence type="ECO:0000259" key="6">
    <source>
        <dbReference type="PROSITE" id="PS50111"/>
    </source>
</evidence>
<evidence type="ECO:0000256" key="1">
    <source>
        <dbReference type="ARBA" id="ARBA00023224"/>
    </source>
</evidence>
<keyword evidence="9" id="KW-1185">Reference proteome</keyword>
<dbReference type="CDD" id="cd06225">
    <property type="entry name" value="HAMP"/>
    <property type="match status" value="1"/>
</dbReference>
<reference evidence="8 9" key="1">
    <citation type="submission" date="2016-10" db="EMBL/GenBank/DDBJ databases">
        <authorList>
            <person name="de Groot N.N."/>
        </authorList>
    </citation>
    <scope>NUCLEOTIDE SEQUENCE [LARGE SCALE GENOMIC DNA]</scope>
    <source>
        <strain evidence="8 9">DSM 19981</strain>
    </source>
</reference>